<dbReference type="InterPro" id="IPR004107">
    <property type="entry name" value="Integrase_SAM-like_N"/>
</dbReference>
<dbReference type="PANTHER" id="PTHR30349">
    <property type="entry name" value="PHAGE INTEGRASE-RELATED"/>
    <property type="match status" value="1"/>
</dbReference>
<reference evidence="8" key="1">
    <citation type="submission" date="2022-09" db="EMBL/GenBank/DDBJ databases">
        <title>genome sequence of Deinococcus rubellus.</title>
        <authorList>
            <person name="Srinivasan S."/>
        </authorList>
    </citation>
    <scope>NUCLEOTIDE SEQUENCE</scope>
    <source>
        <strain evidence="8">Ant6</strain>
    </source>
</reference>
<dbReference type="EMBL" id="CP104213">
    <property type="protein sequence ID" value="UWX64286.1"/>
    <property type="molecule type" value="Genomic_DNA"/>
</dbReference>
<dbReference type="InterPro" id="IPR010998">
    <property type="entry name" value="Integrase_recombinase_N"/>
</dbReference>
<feature type="domain" description="Core-binding (CB)" evidence="7">
    <location>
        <begin position="69"/>
        <end position="151"/>
    </location>
</feature>
<dbReference type="PROSITE" id="PS51900">
    <property type="entry name" value="CB"/>
    <property type="match status" value="1"/>
</dbReference>
<evidence type="ECO:0000256" key="1">
    <source>
        <dbReference type="ARBA" id="ARBA00008857"/>
    </source>
</evidence>
<keyword evidence="3 5" id="KW-0238">DNA-binding</keyword>
<evidence type="ECO:0000313" key="9">
    <source>
        <dbReference type="Proteomes" id="UP001060261"/>
    </source>
</evidence>
<proteinExistence type="inferred from homology"/>
<keyword evidence="2" id="KW-0229">DNA integration</keyword>
<dbReference type="InterPro" id="IPR050090">
    <property type="entry name" value="Tyrosine_recombinase_XerCD"/>
</dbReference>
<dbReference type="PANTHER" id="PTHR30349:SF64">
    <property type="entry name" value="PROPHAGE INTEGRASE INTD-RELATED"/>
    <property type="match status" value="1"/>
</dbReference>
<dbReference type="InterPro" id="IPR011010">
    <property type="entry name" value="DNA_brk_join_enz"/>
</dbReference>
<evidence type="ECO:0000256" key="3">
    <source>
        <dbReference type="ARBA" id="ARBA00023125"/>
    </source>
</evidence>
<name>A0ABY5YH83_9DEIO</name>
<feature type="domain" description="Tyr recombinase" evidence="6">
    <location>
        <begin position="172"/>
        <end position="359"/>
    </location>
</feature>
<dbReference type="InterPro" id="IPR044068">
    <property type="entry name" value="CB"/>
</dbReference>
<protein>
    <submittedName>
        <fullName evidence="8">Site-specific integrase</fullName>
    </submittedName>
</protein>
<keyword evidence="9" id="KW-1185">Reference proteome</keyword>
<keyword evidence="4" id="KW-0233">DNA recombination</keyword>
<comment type="similarity">
    <text evidence="1">Belongs to the 'phage' integrase family.</text>
</comment>
<dbReference type="RefSeq" id="WP_260560561.1">
    <property type="nucleotide sequence ID" value="NZ_BAABEC010000077.1"/>
</dbReference>
<dbReference type="SUPFAM" id="SSF56349">
    <property type="entry name" value="DNA breaking-rejoining enzymes"/>
    <property type="match status" value="1"/>
</dbReference>
<evidence type="ECO:0000313" key="8">
    <source>
        <dbReference type="EMBL" id="UWX64286.1"/>
    </source>
</evidence>
<gene>
    <name evidence="8" type="ORF">N0D28_01005</name>
</gene>
<evidence type="ECO:0000256" key="2">
    <source>
        <dbReference type="ARBA" id="ARBA00022908"/>
    </source>
</evidence>
<dbReference type="InterPro" id="IPR002104">
    <property type="entry name" value="Integrase_catalytic"/>
</dbReference>
<dbReference type="Pfam" id="PF14659">
    <property type="entry name" value="Phage_int_SAM_3"/>
    <property type="match status" value="1"/>
</dbReference>
<dbReference type="Gene3D" id="1.10.443.10">
    <property type="entry name" value="Intergrase catalytic core"/>
    <property type="match status" value="1"/>
</dbReference>
<evidence type="ECO:0000256" key="4">
    <source>
        <dbReference type="ARBA" id="ARBA00023172"/>
    </source>
</evidence>
<dbReference type="Pfam" id="PF00589">
    <property type="entry name" value="Phage_integrase"/>
    <property type="match status" value="1"/>
</dbReference>
<sequence length="369" mass="41154">MKRSNGEGSICRRSNGKGWVGSLTLGHDENGKQLRRFVSGDTQQEVRAKLDAIKQERERGTAAPSNARLTVAEAVDRWLTYKARDLRLTTMTDYRTHCQKFIVPKLGSVRLDKLTAMHVEDLLVSMLDSGQSAARATRCLKIVKMALSQAVDWELVGRNVAERIKPPKVQRQEMKVWNPAEVQRFLTAAEGHRYHALFYLALVSGMRRGEMLGLRWSDVDTARAQLTVARSVVYVAGGLHVSEPKTAAGKRVITLSPDVLEVLTAHRLTYGVNELVFSSSKGNFLNPSNVARKFEVLCQRASVPHIRFHDLRHTSASLLIRSNVSAKVVSDRLGHADSGFTLRTYVHVFDDQRRAAALSLGEMLREAGD</sequence>
<dbReference type="Proteomes" id="UP001060261">
    <property type="component" value="Chromosome"/>
</dbReference>
<accession>A0ABY5YH83</accession>
<evidence type="ECO:0000259" key="6">
    <source>
        <dbReference type="PROSITE" id="PS51898"/>
    </source>
</evidence>
<evidence type="ECO:0000259" key="7">
    <source>
        <dbReference type="PROSITE" id="PS51900"/>
    </source>
</evidence>
<evidence type="ECO:0000256" key="5">
    <source>
        <dbReference type="PROSITE-ProRule" id="PRU01248"/>
    </source>
</evidence>
<dbReference type="PROSITE" id="PS51898">
    <property type="entry name" value="TYR_RECOMBINASE"/>
    <property type="match status" value="1"/>
</dbReference>
<dbReference type="InterPro" id="IPR013762">
    <property type="entry name" value="Integrase-like_cat_sf"/>
</dbReference>
<dbReference type="Gene3D" id="1.10.150.130">
    <property type="match status" value="1"/>
</dbReference>
<organism evidence="8 9">
    <name type="scientific">Deinococcus rubellus</name>
    <dbReference type="NCBI Taxonomy" id="1889240"/>
    <lineage>
        <taxon>Bacteria</taxon>
        <taxon>Thermotogati</taxon>
        <taxon>Deinococcota</taxon>
        <taxon>Deinococci</taxon>
        <taxon>Deinococcales</taxon>
        <taxon>Deinococcaceae</taxon>
        <taxon>Deinococcus</taxon>
    </lineage>
</organism>
<dbReference type="CDD" id="cd01189">
    <property type="entry name" value="INT_ICEBs1_C_like"/>
    <property type="match status" value="1"/>
</dbReference>